<evidence type="ECO:0000313" key="2">
    <source>
        <dbReference type="EMBL" id="GGT70679.1"/>
    </source>
</evidence>
<dbReference type="SUPFAM" id="SSF52540">
    <property type="entry name" value="P-loop containing nucleoside triphosphate hydrolases"/>
    <property type="match status" value="1"/>
</dbReference>
<reference evidence="2" key="1">
    <citation type="journal article" date="2014" name="Int. J. Syst. Evol. Microbiol.">
        <title>Complete genome sequence of Corynebacterium casei LMG S-19264T (=DSM 44701T), isolated from a smear-ripened cheese.</title>
        <authorList>
            <consortium name="US DOE Joint Genome Institute (JGI-PGF)"/>
            <person name="Walter F."/>
            <person name="Albersmeier A."/>
            <person name="Kalinowski J."/>
            <person name="Ruckert C."/>
        </authorList>
    </citation>
    <scope>NUCLEOTIDE SEQUENCE</scope>
    <source>
        <strain evidence="2">JCM 4125</strain>
    </source>
</reference>
<evidence type="ECO:0000313" key="3">
    <source>
        <dbReference type="Proteomes" id="UP000646776"/>
    </source>
</evidence>
<feature type="region of interest" description="Disordered" evidence="1">
    <location>
        <begin position="46"/>
        <end position="65"/>
    </location>
</feature>
<keyword evidence="3" id="KW-1185">Reference proteome</keyword>
<dbReference type="AlphaFoldDB" id="A0A918LYN4"/>
<accession>A0A918LYN4</accession>
<dbReference type="EMBL" id="BMSA01000018">
    <property type="protein sequence ID" value="GGT70679.1"/>
    <property type="molecule type" value="Genomic_DNA"/>
</dbReference>
<dbReference type="Proteomes" id="UP000646776">
    <property type="component" value="Unassembled WGS sequence"/>
</dbReference>
<proteinExistence type="predicted"/>
<protein>
    <submittedName>
        <fullName evidence="2">Uncharacterized protein</fullName>
    </submittedName>
</protein>
<dbReference type="InterPro" id="IPR027417">
    <property type="entry name" value="P-loop_NTPase"/>
</dbReference>
<name>A0A918LYN4_9ACTN</name>
<sequence length="65" mass="6921">MTRPDVPAALCATGLGFHHPKRGGPALRDWKFTVPGGRVTAIVGHDGAGRECRPAPARPPWSPLR</sequence>
<feature type="compositionally biased region" description="Pro residues" evidence="1">
    <location>
        <begin position="56"/>
        <end position="65"/>
    </location>
</feature>
<organism evidence="2 3">
    <name type="scientific">Streptomyces phaeofaciens</name>
    <dbReference type="NCBI Taxonomy" id="68254"/>
    <lineage>
        <taxon>Bacteria</taxon>
        <taxon>Bacillati</taxon>
        <taxon>Actinomycetota</taxon>
        <taxon>Actinomycetes</taxon>
        <taxon>Kitasatosporales</taxon>
        <taxon>Streptomycetaceae</taxon>
        <taxon>Streptomyces</taxon>
    </lineage>
</organism>
<evidence type="ECO:0000256" key="1">
    <source>
        <dbReference type="SAM" id="MobiDB-lite"/>
    </source>
</evidence>
<comment type="caution">
    <text evidence="2">The sequence shown here is derived from an EMBL/GenBank/DDBJ whole genome shotgun (WGS) entry which is preliminary data.</text>
</comment>
<gene>
    <name evidence="2" type="ORF">GCM10010226_55710</name>
</gene>
<dbReference type="RefSeq" id="WP_189714148.1">
    <property type="nucleotide sequence ID" value="NZ_BMSA01000018.1"/>
</dbReference>
<reference evidence="2" key="2">
    <citation type="submission" date="2020-09" db="EMBL/GenBank/DDBJ databases">
        <authorList>
            <person name="Sun Q."/>
            <person name="Ohkuma M."/>
        </authorList>
    </citation>
    <scope>NUCLEOTIDE SEQUENCE</scope>
    <source>
        <strain evidence="2">JCM 4125</strain>
    </source>
</reference>